<comment type="similarity">
    <text evidence="3">In the C-terminal section; belongs to the peptidase M41 family.</text>
</comment>
<dbReference type="GO" id="GO:0005745">
    <property type="term" value="C:m-AAA complex"/>
    <property type="evidence" value="ECO:0007669"/>
    <property type="project" value="TreeGrafter"/>
</dbReference>
<keyword evidence="9" id="KW-0378">Hydrolase</keyword>
<comment type="cofactor">
    <cofactor evidence="1">
        <name>Zn(2+)</name>
        <dbReference type="ChEBI" id="CHEBI:29105"/>
    </cofactor>
</comment>
<dbReference type="InterPro" id="IPR000642">
    <property type="entry name" value="Peptidase_M41"/>
</dbReference>
<evidence type="ECO:0000256" key="15">
    <source>
        <dbReference type="ARBA" id="ARBA00023136"/>
    </source>
</evidence>
<keyword evidence="5" id="KW-0645">Protease</keyword>
<dbReference type="GO" id="GO:0004222">
    <property type="term" value="F:metalloendopeptidase activity"/>
    <property type="evidence" value="ECO:0007669"/>
    <property type="project" value="InterPro"/>
</dbReference>
<dbReference type="InterPro" id="IPR050928">
    <property type="entry name" value="ATP-dep_Zn_Metalloprotease"/>
</dbReference>
<dbReference type="PROSITE" id="PS00674">
    <property type="entry name" value="AAA"/>
    <property type="match status" value="1"/>
</dbReference>
<dbReference type="Proteomes" id="UP000187209">
    <property type="component" value="Unassembled WGS sequence"/>
</dbReference>
<dbReference type="GO" id="GO:0034982">
    <property type="term" value="P:mitochondrial protein processing"/>
    <property type="evidence" value="ECO:0007669"/>
    <property type="project" value="TreeGrafter"/>
</dbReference>
<dbReference type="InterPro" id="IPR037219">
    <property type="entry name" value="Peptidase_M41-like"/>
</dbReference>
<keyword evidence="11" id="KW-0067">ATP-binding</keyword>
<dbReference type="AlphaFoldDB" id="A0A1R2C3I5"/>
<keyword evidence="15 17" id="KW-0472">Membrane</keyword>
<feature type="transmembrane region" description="Helical" evidence="17">
    <location>
        <begin position="239"/>
        <end position="257"/>
    </location>
</feature>
<comment type="caution">
    <text evidence="19">The sequence shown here is derived from an EMBL/GenBank/DDBJ whole genome shotgun (WGS) entry which is preliminary data.</text>
</comment>
<dbReference type="PANTHER" id="PTHR43655">
    <property type="entry name" value="ATP-DEPENDENT PROTEASE"/>
    <property type="match status" value="1"/>
</dbReference>
<dbReference type="EMBL" id="MPUH01000298">
    <property type="protein sequence ID" value="OMJ83594.1"/>
    <property type="molecule type" value="Genomic_DNA"/>
</dbReference>
<dbReference type="CDD" id="cd19501">
    <property type="entry name" value="RecA-like_FtsH"/>
    <property type="match status" value="1"/>
</dbReference>
<evidence type="ECO:0000259" key="18">
    <source>
        <dbReference type="SMART" id="SM00382"/>
    </source>
</evidence>
<evidence type="ECO:0000256" key="1">
    <source>
        <dbReference type="ARBA" id="ARBA00001947"/>
    </source>
</evidence>
<dbReference type="SUPFAM" id="SSF140990">
    <property type="entry name" value="FtsH protease domain-like"/>
    <property type="match status" value="1"/>
</dbReference>
<keyword evidence="20" id="KW-1185">Reference proteome</keyword>
<dbReference type="SMART" id="SM00382">
    <property type="entry name" value="AAA"/>
    <property type="match status" value="1"/>
</dbReference>
<reference evidence="19 20" key="1">
    <citation type="submission" date="2016-11" db="EMBL/GenBank/DDBJ databases">
        <title>The macronuclear genome of Stentor coeruleus: a giant cell with tiny introns.</title>
        <authorList>
            <person name="Slabodnick M."/>
            <person name="Ruby J.G."/>
            <person name="Reiff S.B."/>
            <person name="Swart E.C."/>
            <person name="Gosai S."/>
            <person name="Prabakaran S."/>
            <person name="Witkowska E."/>
            <person name="Larue G.E."/>
            <person name="Fisher S."/>
            <person name="Freeman R.M."/>
            <person name="Gunawardena J."/>
            <person name="Chu W."/>
            <person name="Stover N.A."/>
            <person name="Gregory B.D."/>
            <person name="Nowacki M."/>
            <person name="Derisi J."/>
            <person name="Roy S.W."/>
            <person name="Marshall W.F."/>
            <person name="Sood P."/>
        </authorList>
    </citation>
    <scope>NUCLEOTIDE SEQUENCE [LARGE SCALE GENOMIC DNA]</scope>
    <source>
        <strain evidence="19">WM001</strain>
    </source>
</reference>
<keyword evidence="8" id="KW-0547">Nucleotide-binding</keyword>
<feature type="transmembrane region" description="Helical" evidence="17">
    <location>
        <begin position="125"/>
        <end position="141"/>
    </location>
</feature>
<evidence type="ECO:0000313" key="20">
    <source>
        <dbReference type="Proteomes" id="UP000187209"/>
    </source>
</evidence>
<accession>A0A1R2C3I5</accession>
<keyword evidence="7" id="KW-0479">Metal-binding</keyword>
<dbReference type="Pfam" id="PF01434">
    <property type="entry name" value="Peptidase_M41"/>
    <property type="match status" value="1"/>
</dbReference>
<dbReference type="InterPro" id="IPR005936">
    <property type="entry name" value="FtsH"/>
</dbReference>
<dbReference type="InterPro" id="IPR003959">
    <property type="entry name" value="ATPase_AAA_core"/>
</dbReference>
<proteinExistence type="inferred from homology"/>
<dbReference type="Gene3D" id="3.40.50.300">
    <property type="entry name" value="P-loop containing nucleotide triphosphate hydrolases"/>
    <property type="match status" value="1"/>
</dbReference>
<dbReference type="GO" id="GO:0016887">
    <property type="term" value="F:ATP hydrolysis activity"/>
    <property type="evidence" value="ECO:0007669"/>
    <property type="project" value="InterPro"/>
</dbReference>
<dbReference type="Gene3D" id="3.40.1690.20">
    <property type="match status" value="1"/>
</dbReference>
<name>A0A1R2C3I5_9CILI</name>
<dbReference type="InterPro" id="IPR027417">
    <property type="entry name" value="P-loop_NTPase"/>
</dbReference>
<comment type="similarity">
    <text evidence="4">In the N-terminal section; belongs to the AAA ATPase family.</text>
</comment>
<evidence type="ECO:0000313" key="19">
    <source>
        <dbReference type="EMBL" id="OMJ83594.1"/>
    </source>
</evidence>
<dbReference type="GO" id="GO:0046872">
    <property type="term" value="F:metal ion binding"/>
    <property type="evidence" value="ECO:0007669"/>
    <property type="project" value="UniProtKB-KW"/>
</dbReference>
<dbReference type="OrthoDB" id="1413014at2759"/>
<keyword evidence="12 17" id="KW-1133">Transmembrane helix</keyword>
<evidence type="ECO:0000256" key="12">
    <source>
        <dbReference type="ARBA" id="ARBA00022989"/>
    </source>
</evidence>
<evidence type="ECO:0000256" key="14">
    <source>
        <dbReference type="ARBA" id="ARBA00023128"/>
    </source>
</evidence>
<evidence type="ECO:0000256" key="4">
    <source>
        <dbReference type="ARBA" id="ARBA00010550"/>
    </source>
</evidence>
<evidence type="ECO:0000256" key="5">
    <source>
        <dbReference type="ARBA" id="ARBA00022670"/>
    </source>
</evidence>
<sequence length="750" mass="84496">MLRRLIIGSSRVLTRRFTSEQKPPTGFEKFFKKGEAEEGQNKTPNIPPDYKLDDTKKPNSNLDEPKSETEPVKPTENEEPKPIEEKAKEEKPKEDRPKEEKIKEESKKKKKQDQGFKPEMPDPKYIMLIAGGLLASLYTFYNFSNYKNITVQQFISEYISQNKVKKLTLQVPKNQGSSSLISILVKDFNDSIIAQIKIPDINSFLQILENEQTRLGRVVDEFIEVEFSEKNEVDIKPSTIFNLLFNILFIASIYMIFKSSTGKGGSQNSGGGFKDIFNFTKSHFKVYGVDKKMNVTFKDVAGQGQAKKEIMEFVEFLKTPQKFTKLGARMPRGALLVGPPGTGKTLLAKASAGEAGVPFFSISGSEFVEMYVGVGAQRVRDLFKQAREKSPSIVFIDEIDAVGKKRDDSRFRNDERDTTLNQLLVEMDGFSTDNYVIVMGATNRQDTLDSALLRPGRFDRIVEVTLPDIEGRQEILKVHLSPLKLNPIFSIEECSKRVAALTPGFSGADLSQLCNEAAILAARKDKEWIDKDDFEGASEKVMLGVESSKKLSPREKKIVSYHEAGHAITGWFLEGANPVLKVSILPRSKGALGFAQSMPKETPLYSEQDFMDEICMTLGGRVSEFLFFGSVTNGASDDLKKSTKLAQALVENFGMSKRAGLVSYNVNERFYSEATKEILESEVRRIINDCMERSKALLTDKKDLVVKLAERLMEKEMVVHKDLIEILGERPFEQSDEYKKFVSEQKIVDV</sequence>
<dbReference type="Gene3D" id="1.10.8.60">
    <property type="match status" value="1"/>
</dbReference>
<evidence type="ECO:0000256" key="11">
    <source>
        <dbReference type="ARBA" id="ARBA00022840"/>
    </source>
</evidence>
<dbReference type="PANTHER" id="PTHR43655:SF2">
    <property type="entry name" value="AFG3 LIKE MATRIX AAA PEPTIDASE SUBUNIT 2, ISOFORM A"/>
    <property type="match status" value="1"/>
</dbReference>
<evidence type="ECO:0000256" key="9">
    <source>
        <dbReference type="ARBA" id="ARBA00022801"/>
    </source>
</evidence>
<feature type="domain" description="AAA+ ATPase" evidence="18">
    <location>
        <begin position="330"/>
        <end position="468"/>
    </location>
</feature>
<keyword evidence="13" id="KW-0482">Metalloprotease</keyword>
<keyword evidence="10" id="KW-0862">Zinc</keyword>
<evidence type="ECO:0000256" key="13">
    <source>
        <dbReference type="ARBA" id="ARBA00023049"/>
    </source>
</evidence>
<dbReference type="GO" id="GO:0004176">
    <property type="term" value="F:ATP-dependent peptidase activity"/>
    <property type="evidence" value="ECO:0007669"/>
    <property type="project" value="InterPro"/>
</dbReference>
<dbReference type="SUPFAM" id="SSF52540">
    <property type="entry name" value="P-loop containing nucleoside triphosphate hydrolases"/>
    <property type="match status" value="1"/>
</dbReference>
<dbReference type="Pfam" id="PF17862">
    <property type="entry name" value="AAA_lid_3"/>
    <property type="match status" value="1"/>
</dbReference>
<evidence type="ECO:0000256" key="8">
    <source>
        <dbReference type="ARBA" id="ARBA00022741"/>
    </source>
</evidence>
<dbReference type="GO" id="GO:0005524">
    <property type="term" value="F:ATP binding"/>
    <property type="evidence" value="ECO:0007669"/>
    <property type="project" value="UniProtKB-KW"/>
</dbReference>
<dbReference type="FunFam" id="1.20.58.760:FF:000003">
    <property type="entry name" value="AFG3-like AAA ATPase 2"/>
    <property type="match status" value="1"/>
</dbReference>
<comment type="subcellular location">
    <subcellularLocation>
        <location evidence="2">Mitochondrion membrane</location>
        <topology evidence="2">Multi-pass membrane protein</topology>
    </subcellularLocation>
</comment>
<keyword evidence="14" id="KW-0496">Mitochondrion</keyword>
<evidence type="ECO:0000256" key="2">
    <source>
        <dbReference type="ARBA" id="ARBA00004225"/>
    </source>
</evidence>
<feature type="region of interest" description="Disordered" evidence="16">
    <location>
        <begin position="17"/>
        <end position="121"/>
    </location>
</feature>
<evidence type="ECO:0000256" key="10">
    <source>
        <dbReference type="ARBA" id="ARBA00022833"/>
    </source>
</evidence>
<organism evidence="19 20">
    <name type="scientific">Stentor coeruleus</name>
    <dbReference type="NCBI Taxonomy" id="5963"/>
    <lineage>
        <taxon>Eukaryota</taxon>
        <taxon>Sar</taxon>
        <taxon>Alveolata</taxon>
        <taxon>Ciliophora</taxon>
        <taxon>Postciliodesmatophora</taxon>
        <taxon>Heterotrichea</taxon>
        <taxon>Heterotrichida</taxon>
        <taxon>Stentoridae</taxon>
        <taxon>Stentor</taxon>
    </lineage>
</organism>
<evidence type="ECO:0000256" key="6">
    <source>
        <dbReference type="ARBA" id="ARBA00022692"/>
    </source>
</evidence>
<feature type="compositionally biased region" description="Basic and acidic residues" evidence="16">
    <location>
        <begin position="29"/>
        <end position="40"/>
    </location>
</feature>
<gene>
    <name evidence="19" type="ORF">SteCoe_15446</name>
</gene>
<evidence type="ECO:0000256" key="3">
    <source>
        <dbReference type="ARBA" id="ARBA00010044"/>
    </source>
</evidence>
<dbReference type="FunFam" id="3.40.50.300:FF:000001">
    <property type="entry name" value="ATP-dependent zinc metalloprotease FtsH"/>
    <property type="match status" value="1"/>
</dbReference>
<dbReference type="FunFam" id="1.10.8.60:FF:000019">
    <property type="entry name" value="AFG3-like AAA ATPase 2"/>
    <property type="match status" value="1"/>
</dbReference>
<dbReference type="InterPro" id="IPR003593">
    <property type="entry name" value="AAA+_ATPase"/>
</dbReference>
<dbReference type="Gene3D" id="1.20.58.760">
    <property type="entry name" value="Peptidase M41"/>
    <property type="match status" value="1"/>
</dbReference>
<protein>
    <recommendedName>
        <fullName evidence="18">AAA+ ATPase domain-containing protein</fullName>
    </recommendedName>
</protein>
<dbReference type="NCBIfam" id="TIGR01241">
    <property type="entry name" value="FtsH_fam"/>
    <property type="match status" value="1"/>
</dbReference>
<dbReference type="InterPro" id="IPR041569">
    <property type="entry name" value="AAA_lid_3"/>
</dbReference>
<dbReference type="HAMAP" id="MF_01458">
    <property type="entry name" value="FtsH"/>
    <property type="match status" value="1"/>
</dbReference>
<feature type="compositionally biased region" description="Basic and acidic residues" evidence="16">
    <location>
        <begin position="50"/>
        <end position="121"/>
    </location>
</feature>
<evidence type="ECO:0000256" key="17">
    <source>
        <dbReference type="SAM" id="Phobius"/>
    </source>
</evidence>
<dbReference type="InterPro" id="IPR003960">
    <property type="entry name" value="ATPase_AAA_CS"/>
</dbReference>
<dbReference type="Pfam" id="PF00004">
    <property type="entry name" value="AAA"/>
    <property type="match status" value="1"/>
</dbReference>
<evidence type="ECO:0000256" key="7">
    <source>
        <dbReference type="ARBA" id="ARBA00022723"/>
    </source>
</evidence>
<evidence type="ECO:0000256" key="16">
    <source>
        <dbReference type="SAM" id="MobiDB-lite"/>
    </source>
</evidence>
<keyword evidence="6 17" id="KW-0812">Transmembrane</keyword>